<dbReference type="PATRIC" id="fig|1423760.3.peg.536"/>
<dbReference type="Pfam" id="PF07554">
    <property type="entry name" value="FIVAR"/>
    <property type="match status" value="3"/>
</dbReference>
<feature type="coiled-coil region" evidence="5">
    <location>
        <begin position="347"/>
        <end position="374"/>
    </location>
</feature>
<evidence type="ECO:0000259" key="7">
    <source>
        <dbReference type="PROSITE" id="PS50847"/>
    </source>
</evidence>
<proteinExistence type="predicted"/>
<dbReference type="InterPro" id="IPR019931">
    <property type="entry name" value="LPXTG_anchor"/>
</dbReference>
<dbReference type="Gene3D" id="1.20.120.1850">
    <property type="entry name" value="Ebh helix bundles repeating unit (S and A modules)"/>
    <property type="match status" value="1"/>
</dbReference>
<dbReference type="SUPFAM" id="SSF46997">
    <property type="entry name" value="Bacterial immunoglobulin/albumin-binding domains"/>
    <property type="match status" value="4"/>
</dbReference>
<keyword evidence="4" id="KW-0572">Peptidoglycan-anchor</keyword>
<accession>A0A0R1UAX7</accession>
<dbReference type="EMBL" id="AZFK01000081">
    <property type="protein sequence ID" value="KRL88053.1"/>
    <property type="molecule type" value="Genomic_DNA"/>
</dbReference>
<keyword evidence="5" id="KW-0175">Coiled coil</keyword>
<keyword evidence="3" id="KW-0732">Signal</keyword>
<feature type="region of interest" description="Disordered" evidence="6">
    <location>
        <begin position="476"/>
        <end position="496"/>
    </location>
</feature>
<protein>
    <recommendedName>
        <fullName evidence="7">Gram-positive cocci surface proteins LPxTG domain-containing protein</fullName>
    </recommendedName>
</protein>
<feature type="compositionally biased region" description="Polar residues" evidence="6">
    <location>
        <begin position="479"/>
        <end position="496"/>
    </location>
</feature>
<dbReference type="Gene3D" id="1.20.1270.90">
    <property type="entry name" value="AF1782-like"/>
    <property type="match status" value="1"/>
</dbReference>
<evidence type="ECO:0000256" key="2">
    <source>
        <dbReference type="ARBA" id="ARBA00022525"/>
    </source>
</evidence>
<feature type="domain" description="Gram-positive cocci surface proteins LPxTG" evidence="7">
    <location>
        <begin position="494"/>
        <end position="530"/>
    </location>
</feature>
<dbReference type="AlphaFoldDB" id="A0A0R1UAX7"/>
<dbReference type="Pfam" id="PF01468">
    <property type="entry name" value="GA"/>
    <property type="match status" value="2"/>
</dbReference>
<keyword evidence="1" id="KW-0134">Cell wall</keyword>
<dbReference type="RefSeq" id="WP_056955430.1">
    <property type="nucleotide sequence ID" value="NZ_AZFK01000081.1"/>
</dbReference>
<dbReference type="PROSITE" id="PS50847">
    <property type="entry name" value="GRAM_POS_ANCHORING"/>
    <property type="match status" value="1"/>
</dbReference>
<dbReference type="Proteomes" id="UP000050816">
    <property type="component" value="Unassembled WGS sequence"/>
</dbReference>
<evidence type="ECO:0000256" key="1">
    <source>
        <dbReference type="ARBA" id="ARBA00022512"/>
    </source>
</evidence>
<evidence type="ECO:0000256" key="5">
    <source>
        <dbReference type="SAM" id="Coils"/>
    </source>
</evidence>
<dbReference type="Pfam" id="PF00746">
    <property type="entry name" value="Gram_pos_anchor"/>
    <property type="match status" value="1"/>
</dbReference>
<dbReference type="InterPro" id="IPR002988">
    <property type="entry name" value="GA_module"/>
</dbReference>
<keyword evidence="2" id="KW-0964">Secreted</keyword>
<gene>
    <name evidence="8" type="ORF">FC43_GL000515</name>
</gene>
<comment type="caution">
    <text evidence="8">The sequence shown here is derived from an EMBL/GenBank/DDBJ whole genome shotgun (WGS) entry which is preliminary data.</text>
</comment>
<dbReference type="InterPro" id="IPR020840">
    <property type="entry name" value="Extracell_matrix-bd_GA"/>
</dbReference>
<dbReference type="Gene3D" id="1.20.5.420">
    <property type="entry name" value="Immunoglobulin FC, subunit C"/>
    <property type="match status" value="2"/>
</dbReference>
<name>A0A0R1UAX7_9LACO</name>
<sequence>MDLKQTDYGSGWVDQALEKQVATPETFTDAYVDKIVSTISQKLIEATNQKIDAQLVNLADLQKQYPNNPDVKKAIDELTTAKDMVTPETIFDANKMESVIETLNKYGSKDAYDKLKDKLKQGAQQNPNGNNQALDEAKKNAKAAIENLNNLTVDQKQAAQKAIEAATDPTAVSAVQDTATTLDNKMGALKQAVDQAKQAQGTGNYTNADPSAQQALDDALTSGEGITANGNTPVDTVNAAIKTLTEAMNKLNGDTKLAATKTAAKEVINGLTNLNQAQKEAALAQVEAATTVDEAKNYATTAITLDDTMGALQKAVTDGNNGKVVDPKYYNADATTRAAYDKALSNAQAVLDDANATQAQIDQAKADLAQAAEALTGKATDKSALQATYNQANVAAKTTAYTNANDTIKRAYEKALSEAQAVLADANATQAQVDLAKAALDEIMALLKGASGDATVAKNSSGQSDQNSLSKAATAIDGKNTTPTTSSASKQNQLPQTGAADDASLVAADLGLTLASMLLGLGAKLKRRQN</sequence>
<evidence type="ECO:0000256" key="4">
    <source>
        <dbReference type="ARBA" id="ARBA00023088"/>
    </source>
</evidence>
<evidence type="ECO:0000313" key="9">
    <source>
        <dbReference type="Proteomes" id="UP000050816"/>
    </source>
</evidence>
<reference evidence="8 9" key="1">
    <citation type="journal article" date="2015" name="Genome Announc.">
        <title>Expanding the biotechnology potential of lactobacilli through comparative genomics of 213 strains and associated genera.</title>
        <authorList>
            <person name="Sun Z."/>
            <person name="Harris H.M."/>
            <person name="McCann A."/>
            <person name="Guo C."/>
            <person name="Argimon S."/>
            <person name="Zhang W."/>
            <person name="Yang X."/>
            <person name="Jeffery I.B."/>
            <person name="Cooney J.C."/>
            <person name="Kagawa T.F."/>
            <person name="Liu W."/>
            <person name="Song Y."/>
            <person name="Salvetti E."/>
            <person name="Wrobel A."/>
            <person name="Rasinkangas P."/>
            <person name="Parkhill J."/>
            <person name="Rea M.C."/>
            <person name="O'Sullivan O."/>
            <person name="Ritari J."/>
            <person name="Douillard F.P."/>
            <person name="Paul Ross R."/>
            <person name="Yang R."/>
            <person name="Briner A.E."/>
            <person name="Felis G.E."/>
            <person name="de Vos W.M."/>
            <person name="Barrangou R."/>
            <person name="Klaenhammer T.R."/>
            <person name="Caufield P.W."/>
            <person name="Cui Y."/>
            <person name="Zhang H."/>
            <person name="O'Toole P.W."/>
        </authorList>
    </citation>
    <scope>NUCLEOTIDE SEQUENCE [LARGE SCALE GENOMIC DNA]</scope>
    <source>
        <strain evidence="8 9">DSM 15946</strain>
    </source>
</reference>
<organism evidence="8 9">
    <name type="scientific">Limosilactobacillus ingluviei DSM 15946</name>
    <dbReference type="NCBI Taxonomy" id="1423760"/>
    <lineage>
        <taxon>Bacteria</taxon>
        <taxon>Bacillati</taxon>
        <taxon>Bacillota</taxon>
        <taxon>Bacilli</taxon>
        <taxon>Lactobacillales</taxon>
        <taxon>Lactobacillaceae</taxon>
        <taxon>Limosilactobacillus</taxon>
    </lineage>
</organism>
<evidence type="ECO:0000256" key="6">
    <source>
        <dbReference type="SAM" id="MobiDB-lite"/>
    </source>
</evidence>
<dbReference type="SMART" id="SM00844">
    <property type="entry name" value="GA"/>
    <property type="match status" value="2"/>
</dbReference>
<evidence type="ECO:0000256" key="3">
    <source>
        <dbReference type="ARBA" id="ARBA00022729"/>
    </source>
</evidence>
<evidence type="ECO:0000313" key="8">
    <source>
        <dbReference type="EMBL" id="KRL88053.1"/>
    </source>
</evidence>
<dbReference type="InterPro" id="IPR009063">
    <property type="entry name" value="Ig/albumin-bd_sf"/>
</dbReference>